<dbReference type="HOGENOM" id="CLU_050982_4_0_7"/>
<name>E4U1X2_SULKY</name>
<dbReference type="GO" id="GO:0008324">
    <property type="term" value="F:monoatomic cation transmembrane transporter activity"/>
    <property type="evidence" value="ECO:0007669"/>
    <property type="project" value="InterPro"/>
</dbReference>
<dbReference type="SUPFAM" id="SSF116726">
    <property type="entry name" value="TrkA C-terminal domain-like"/>
    <property type="match status" value="1"/>
</dbReference>
<gene>
    <name evidence="2" type="ordered locus">Sulku_0824</name>
</gene>
<organism evidence="2 3">
    <name type="scientific">Sulfuricurvum kujiense (strain ATCC BAA-921 / DSM 16994 / JCM 11577 / YK-1)</name>
    <dbReference type="NCBI Taxonomy" id="709032"/>
    <lineage>
        <taxon>Bacteria</taxon>
        <taxon>Pseudomonadati</taxon>
        <taxon>Campylobacterota</taxon>
        <taxon>Epsilonproteobacteria</taxon>
        <taxon>Campylobacterales</taxon>
        <taxon>Sulfurimonadaceae</taxon>
        <taxon>Sulfuricurvum</taxon>
    </lineage>
</organism>
<dbReference type="Pfam" id="PF02254">
    <property type="entry name" value="TrkA_N"/>
    <property type="match status" value="1"/>
</dbReference>
<dbReference type="InterPro" id="IPR006037">
    <property type="entry name" value="RCK_C"/>
</dbReference>
<evidence type="ECO:0000259" key="1">
    <source>
        <dbReference type="PROSITE" id="PS51202"/>
    </source>
</evidence>
<feature type="domain" description="RCK C-terminal" evidence="1">
    <location>
        <begin position="143"/>
        <end position="231"/>
    </location>
</feature>
<dbReference type="Gene3D" id="3.30.70.1450">
    <property type="entry name" value="Regulator of K+ conductance, C-terminal domain"/>
    <property type="match status" value="1"/>
</dbReference>
<evidence type="ECO:0000313" key="2">
    <source>
        <dbReference type="EMBL" id="ADR33490.1"/>
    </source>
</evidence>
<dbReference type="InterPro" id="IPR003148">
    <property type="entry name" value="RCK_N"/>
</dbReference>
<dbReference type="SUPFAM" id="SSF51735">
    <property type="entry name" value="NAD(P)-binding Rossmann-fold domains"/>
    <property type="match status" value="1"/>
</dbReference>
<dbReference type="STRING" id="709032.Sulku_0824"/>
<dbReference type="EMBL" id="CP002355">
    <property type="protein sequence ID" value="ADR33490.1"/>
    <property type="molecule type" value="Genomic_DNA"/>
</dbReference>
<sequence>MSYQSAIVFGFNEYAKQIAMQIAPEYLSFAIFVMTESERLAAKAAGFEVALFDLGEDWKLIEEQFDPSSLIVFCALDKDAENVFLTISLRSIFEELPIIALAGDHESAAKMKSAGANKVMATQQITANIITEMLEKPTVTEVLHDILYEESFLKIAQITVPENSFLVGKHLHEIDWGEEFDVLVLAIVDHQLSATFSFTSKGHHHHIDPDDILVVVGYEDSISALSEAMGVVKWAK</sequence>
<reference evidence="2 3" key="1">
    <citation type="journal article" date="2012" name="Stand. Genomic Sci.">
        <title>Complete genome sequence of the sulfur compounds oxidizing chemolithoautotroph Sulfuricurvum kujiense type strain (YK-1(T)).</title>
        <authorList>
            <person name="Han C."/>
            <person name="Kotsyurbenko O."/>
            <person name="Chertkov O."/>
            <person name="Held B."/>
            <person name="Lapidus A."/>
            <person name="Nolan M."/>
            <person name="Lucas S."/>
            <person name="Hammon N."/>
            <person name="Deshpande S."/>
            <person name="Cheng J.F."/>
            <person name="Tapia R."/>
            <person name="Goodwin L.A."/>
            <person name="Pitluck S."/>
            <person name="Liolios K."/>
            <person name="Pagani I."/>
            <person name="Ivanova N."/>
            <person name="Mavromatis K."/>
            <person name="Mikhailova N."/>
            <person name="Pati A."/>
            <person name="Chen A."/>
            <person name="Palaniappan K."/>
            <person name="Land M."/>
            <person name="Hauser L."/>
            <person name="Chang Y.J."/>
            <person name="Jeffries C.D."/>
            <person name="Brambilla E.M."/>
            <person name="Rohde M."/>
            <person name="Spring S."/>
            <person name="Sikorski J."/>
            <person name="Goker M."/>
            <person name="Woyke T."/>
            <person name="Bristow J."/>
            <person name="Eisen J.A."/>
            <person name="Markowitz V."/>
            <person name="Hugenholtz P."/>
            <person name="Kyrpides N.C."/>
            <person name="Klenk H.P."/>
            <person name="Detter J.C."/>
        </authorList>
    </citation>
    <scope>NUCLEOTIDE SEQUENCE [LARGE SCALE GENOMIC DNA]</scope>
    <source>
        <strain evidence="3">ATCC BAA-921 / DSM 16994 / JCM 11577 / YK-1</strain>
    </source>
</reference>
<dbReference type="Proteomes" id="UP000008721">
    <property type="component" value="Chromosome"/>
</dbReference>
<dbReference type="InterPro" id="IPR036291">
    <property type="entry name" value="NAD(P)-bd_dom_sf"/>
</dbReference>
<dbReference type="RefSeq" id="WP_013459687.1">
    <property type="nucleotide sequence ID" value="NC_014762.1"/>
</dbReference>
<accession>E4U1X2</accession>
<proteinExistence type="predicted"/>
<dbReference type="GO" id="GO:0006813">
    <property type="term" value="P:potassium ion transport"/>
    <property type="evidence" value="ECO:0007669"/>
    <property type="project" value="InterPro"/>
</dbReference>
<dbReference type="PANTHER" id="PTHR43833">
    <property type="entry name" value="POTASSIUM CHANNEL PROTEIN 2-RELATED-RELATED"/>
    <property type="match status" value="1"/>
</dbReference>
<dbReference type="InterPro" id="IPR050721">
    <property type="entry name" value="Trk_Ktr_HKT_K-transport"/>
</dbReference>
<dbReference type="eggNOG" id="COG1226">
    <property type="taxonomic scope" value="Bacteria"/>
</dbReference>
<dbReference type="PANTHER" id="PTHR43833:SF9">
    <property type="entry name" value="POTASSIUM CHANNEL PROTEIN YUGO-RELATED"/>
    <property type="match status" value="1"/>
</dbReference>
<evidence type="ECO:0000313" key="3">
    <source>
        <dbReference type="Proteomes" id="UP000008721"/>
    </source>
</evidence>
<keyword evidence="3" id="KW-1185">Reference proteome</keyword>
<dbReference type="OrthoDB" id="5338685at2"/>
<dbReference type="PROSITE" id="PS51202">
    <property type="entry name" value="RCK_C"/>
    <property type="match status" value="1"/>
</dbReference>
<dbReference type="KEGG" id="sku:Sulku_0824"/>
<dbReference type="InterPro" id="IPR036721">
    <property type="entry name" value="RCK_C_sf"/>
</dbReference>
<dbReference type="Gene3D" id="3.40.50.720">
    <property type="entry name" value="NAD(P)-binding Rossmann-like Domain"/>
    <property type="match status" value="1"/>
</dbReference>
<dbReference type="Pfam" id="PF02080">
    <property type="entry name" value="TrkA_C"/>
    <property type="match status" value="1"/>
</dbReference>
<dbReference type="AlphaFoldDB" id="E4U1X2"/>
<protein>
    <submittedName>
        <fullName evidence="2">TrkA-C domain protein</fullName>
    </submittedName>
</protein>